<protein>
    <submittedName>
        <fullName evidence="1">Bv80/bb-1</fullName>
    </submittedName>
</protein>
<organism evidence="1 2">
    <name type="scientific">Plakobranchus ocellatus</name>
    <dbReference type="NCBI Taxonomy" id="259542"/>
    <lineage>
        <taxon>Eukaryota</taxon>
        <taxon>Metazoa</taxon>
        <taxon>Spiralia</taxon>
        <taxon>Lophotrochozoa</taxon>
        <taxon>Mollusca</taxon>
        <taxon>Gastropoda</taxon>
        <taxon>Heterobranchia</taxon>
        <taxon>Euthyneura</taxon>
        <taxon>Panpulmonata</taxon>
        <taxon>Sacoglossa</taxon>
        <taxon>Placobranchoidea</taxon>
        <taxon>Plakobranchidae</taxon>
        <taxon>Plakobranchus</taxon>
    </lineage>
</organism>
<evidence type="ECO:0000313" key="1">
    <source>
        <dbReference type="EMBL" id="GFO44157.1"/>
    </source>
</evidence>
<dbReference type="AlphaFoldDB" id="A0AAV4DIR6"/>
<comment type="caution">
    <text evidence="1">The sequence shown here is derived from an EMBL/GenBank/DDBJ whole genome shotgun (WGS) entry which is preliminary data.</text>
</comment>
<accession>A0AAV4DIR6</accession>
<reference evidence="1 2" key="1">
    <citation type="journal article" date="2021" name="Elife">
        <title>Chloroplast acquisition without the gene transfer in kleptoplastic sea slugs, Plakobranchus ocellatus.</title>
        <authorList>
            <person name="Maeda T."/>
            <person name="Takahashi S."/>
            <person name="Yoshida T."/>
            <person name="Shimamura S."/>
            <person name="Takaki Y."/>
            <person name="Nagai Y."/>
            <person name="Toyoda A."/>
            <person name="Suzuki Y."/>
            <person name="Arimoto A."/>
            <person name="Ishii H."/>
            <person name="Satoh N."/>
            <person name="Nishiyama T."/>
            <person name="Hasebe M."/>
            <person name="Maruyama T."/>
            <person name="Minagawa J."/>
            <person name="Obokata J."/>
            <person name="Shigenobu S."/>
        </authorList>
    </citation>
    <scope>NUCLEOTIDE SEQUENCE [LARGE SCALE GENOMIC DNA]</scope>
</reference>
<evidence type="ECO:0000313" key="2">
    <source>
        <dbReference type="Proteomes" id="UP000735302"/>
    </source>
</evidence>
<gene>
    <name evidence="1" type="ORF">PoB_007066200</name>
</gene>
<sequence length="86" mass="9625">MAGLKPVTEGSLQTHKPLRHRGPFICSVLPNSDPGRFRSFCKVTSPELNARLICRVVPNADPLFCKVTSPEFEAHFICRVFKVEAE</sequence>
<name>A0AAV4DIR6_9GAST</name>
<dbReference type="Proteomes" id="UP000735302">
    <property type="component" value="Unassembled WGS sequence"/>
</dbReference>
<dbReference type="EMBL" id="BLXT01007928">
    <property type="protein sequence ID" value="GFO44157.1"/>
    <property type="molecule type" value="Genomic_DNA"/>
</dbReference>
<proteinExistence type="predicted"/>
<keyword evidence="2" id="KW-1185">Reference proteome</keyword>